<proteinExistence type="predicted"/>
<evidence type="ECO:0000256" key="2">
    <source>
        <dbReference type="SAM" id="MobiDB-lite"/>
    </source>
</evidence>
<feature type="region of interest" description="Disordered" evidence="2">
    <location>
        <begin position="1"/>
        <end position="70"/>
    </location>
</feature>
<evidence type="ECO:0000256" key="1">
    <source>
        <dbReference type="SAM" id="Coils"/>
    </source>
</evidence>
<evidence type="ECO:0000313" key="3">
    <source>
        <dbReference type="EMBL" id="QHS96379.1"/>
    </source>
</evidence>
<feature type="compositionally biased region" description="Basic residues" evidence="2">
    <location>
        <begin position="31"/>
        <end position="59"/>
    </location>
</feature>
<keyword evidence="1" id="KW-0175">Coiled coil</keyword>
<organism evidence="3">
    <name type="scientific">viral metagenome</name>
    <dbReference type="NCBI Taxonomy" id="1070528"/>
    <lineage>
        <taxon>unclassified sequences</taxon>
        <taxon>metagenomes</taxon>
        <taxon>organismal metagenomes</taxon>
    </lineage>
</organism>
<dbReference type="EMBL" id="MN739271">
    <property type="protein sequence ID" value="QHS96379.1"/>
    <property type="molecule type" value="Genomic_DNA"/>
</dbReference>
<name>A0A6C0BXV9_9ZZZZ</name>
<sequence length="251" mass="29472">MKKTRKNKARNITKRGRRKKRTGKKWDVKKRSIRTGKKRSIRKKRTGKKRSIRNKRSIRHKQEGGWFDAEDDDEGEVVGQEVAAQKHTQTMKARLNAGIDRDKQERLQIIENNIHPIQFSTDCMVAQNQFKRKEKLTKEANEENDRIEQYLCTKANKHCKFTKQSTKNDCSRFKVPSFLSIFDDSNSDSDETNNKQYMKVQENNCDNTCRSGVADCTKFWCNSDEHMSCQNVKHQRVGCFCQRKGLECVEQ</sequence>
<dbReference type="AlphaFoldDB" id="A0A6C0BXV9"/>
<protein>
    <submittedName>
        <fullName evidence="3">Uncharacterized protein</fullName>
    </submittedName>
</protein>
<reference evidence="3" key="1">
    <citation type="journal article" date="2020" name="Nature">
        <title>Giant virus diversity and host interactions through global metagenomics.</title>
        <authorList>
            <person name="Schulz F."/>
            <person name="Roux S."/>
            <person name="Paez-Espino D."/>
            <person name="Jungbluth S."/>
            <person name="Walsh D.A."/>
            <person name="Denef V.J."/>
            <person name="McMahon K.D."/>
            <person name="Konstantinidis K.T."/>
            <person name="Eloe-Fadrosh E.A."/>
            <person name="Kyrpides N.C."/>
            <person name="Woyke T."/>
        </authorList>
    </citation>
    <scope>NUCLEOTIDE SEQUENCE</scope>
    <source>
        <strain evidence="3">GVMAG-M-3300020166-18</strain>
    </source>
</reference>
<feature type="compositionally biased region" description="Basic residues" evidence="2">
    <location>
        <begin position="1"/>
        <end position="23"/>
    </location>
</feature>
<accession>A0A6C0BXV9</accession>
<feature type="coiled-coil region" evidence="1">
    <location>
        <begin position="126"/>
        <end position="153"/>
    </location>
</feature>